<organism evidence="2 3">
    <name type="scientific">Thiospirochaeta perfilievii</name>
    <dbReference type="NCBI Taxonomy" id="252967"/>
    <lineage>
        <taxon>Bacteria</taxon>
        <taxon>Pseudomonadati</taxon>
        <taxon>Spirochaetota</taxon>
        <taxon>Spirochaetia</taxon>
        <taxon>Spirochaetales</taxon>
        <taxon>Spirochaetaceae</taxon>
        <taxon>Thiospirochaeta</taxon>
    </lineage>
</organism>
<sequence length="377" mass="44094">MFEDLEIPKSPVSDLNEDQINEISELSKRGYQLLKEGLTDRAVSCFKEILNIDDNNNYALVGLGDTYRKDRKYRDAINYYQKCLDLHGGNNYALFGLADCFKALKQFNRAIDIWEEYLKHDDKNITVLTRIADAYRKVRNFRKSNEIYLKVLDMQPENSYALIGLGHLHYDFKEYTSALKYWEKMYNHNEDNVDIRVLTSLGNCHRKLKTYEDGVKYFEKALLIEPNNFYALFGLADCFRGLNKPDKSLVHWLKILERDPRNKVILTRAGDAYRHMGDLGNAERYYRKALNIEFDVYAIIGIALINKEEGNFEEAISSLVDLVYNEPKNFRLYIEIAECYEAKNEIGKAIEALNQFQKLGIRNSQVSDYLLELRQKI</sequence>
<evidence type="ECO:0000313" key="2">
    <source>
        <dbReference type="EMBL" id="QEN06085.1"/>
    </source>
</evidence>
<dbReference type="RefSeq" id="WP_149569319.1">
    <property type="nucleotide sequence ID" value="NZ_CP035807.1"/>
</dbReference>
<reference evidence="2 3" key="1">
    <citation type="submission" date="2019-02" db="EMBL/GenBank/DDBJ databases">
        <authorList>
            <person name="Fomenkov A."/>
            <person name="Dubinina G."/>
            <person name="Grabovich M."/>
            <person name="Vincze T."/>
            <person name="Roberts R.J."/>
        </authorList>
    </citation>
    <scope>NUCLEOTIDE SEQUENCE [LARGE SCALE GENOMIC DNA]</scope>
    <source>
        <strain evidence="2 3">P</strain>
    </source>
</reference>
<dbReference type="SUPFAM" id="SSF81901">
    <property type="entry name" value="HCP-like"/>
    <property type="match status" value="1"/>
</dbReference>
<dbReference type="Gene3D" id="1.25.40.10">
    <property type="entry name" value="Tetratricopeptide repeat domain"/>
    <property type="match status" value="3"/>
</dbReference>
<dbReference type="KEGG" id="sper:EW093_15800"/>
<dbReference type="AlphaFoldDB" id="A0A5C1QDC9"/>
<dbReference type="Pfam" id="PF13181">
    <property type="entry name" value="TPR_8"/>
    <property type="match status" value="2"/>
</dbReference>
<dbReference type="SMART" id="SM00028">
    <property type="entry name" value="TPR"/>
    <property type="match status" value="9"/>
</dbReference>
<feature type="repeat" description="TPR" evidence="1">
    <location>
        <begin position="159"/>
        <end position="192"/>
    </location>
</feature>
<feature type="repeat" description="TPR" evidence="1">
    <location>
        <begin position="57"/>
        <end position="90"/>
    </location>
</feature>
<dbReference type="Pfam" id="PF14559">
    <property type="entry name" value="TPR_19"/>
    <property type="match status" value="1"/>
</dbReference>
<dbReference type="Pfam" id="PF13432">
    <property type="entry name" value="TPR_16"/>
    <property type="match status" value="1"/>
</dbReference>
<gene>
    <name evidence="2" type="ORF">EW093_15800</name>
</gene>
<dbReference type="OrthoDB" id="334344at2"/>
<accession>A0A5C1QDC9</accession>
<keyword evidence="3" id="KW-1185">Reference proteome</keyword>
<dbReference type="PANTHER" id="PTHR12558:SF13">
    <property type="entry name" value="CELL DIVISION CYCLE PROTEIN 27 HOMOLOG"/>
    <property type="match status" value="1"/>
</dbReference>
<dbReference type="InterPro" id="IPR011990">
    <property type="entry name" value="TPR-like_helical_dom_sf"/>
</dbReference>
<keyword evidence="1" id="KW-0802">TPR repeat</keyword>
<feature type="repeat" description="TPR" evidence="1">
    <location>
        <begin position="125"/>
        <end position="158"/>
    </location>
</feature>
<dbReference type="Proteomes" id="UP000323824">
    <property type="component" value="Chromosome"/>
</dbReference>
<evidence type="ECO:0000256" key="1">
    <source>
        <dbReference type="PROSITE-ProRule" id="PRU00339"/>
    </source>
</evidence>
<dbReference type="SUPFAM" id="SSF48452">
    <property type="entry name" value="TPR-like"/>
    <property type="match status" value="1"/>
</dbReference>
<protein>
    <submittedName>
        <fullName evidence="2">Tetratricopeptide repeat protein</fullName>
    </submittedName>
</protein>
<evidence type="ECO:0000313" key="3">
    <source>
        <dbReference type="Proteomes" id="UP000323824"/>
    </source>
</evidence>
<feature type="repeat" description="TPR" evidence="1">
    <location>
        <begin position="263"/>
        <end position="296"/>
    </location>
</feature>
<dbReference type="InterPro" id="IPR019734">
    <property type="entry name" value="TPR_rpt"/>
</dbReference>
<name>A0A5C1QDC9_9SPIO</name>
<dbReference type="PANTHER" id="PTHR12558">
    <property type="entry name" value="CELL DIVISION CYCLE 16,23,27"/>
    <property type="match status" value="1"/>
</dbReference>
<reference evidence="2 3" key="2">
    <citation type="submission" date="2019-09" db="EMBL/GenBank/DDBJ databases">
        <title>Complete Genome Sequence and Methylome Analysis of free living Spirochaetas.</title>
        <authorList>
            <person name="Leshcheva N."/>
            <person name="Mikheeva N."/>
        </authorList>
    </citation>
    <scope>NUCLEOTIDE SEQUENCE [LARGE SCALE GENOMIC DNA]</scope>
    <source>
        <strain evidence="2 3">P</strain>
    </source>
</reference>
<dbReference type="PROSITE" id="PS50005">
    <property type="entry name" value="TPR"/>
    <property type="match status" value="5"/>
</dbReference>
<feature type="repeat" description="TPR" evidence="1">
    <location>
        <begin position="195"/>
        <end position="228"/>
    </location>
</feature>
<dbReference type="EMBL" id="CP035807">
    <property type="protein sequence ID" value="QEN06085.1"/>
    <property type="molecule type" value="Genomic_DNA"/>
</dbReference>
<proteinExistence type="predicted"/>